<evidence type="ECO:0000313" key="8">
    <source>
        <dbReference type="Proteomes" id="UP000278143"/>
    </source>
</evidence>
<evidence type="ECO:0000256" key="3">
    <source>
        <dbReference type="ARBA" id="ARBA00006427"/>
    </source>
</evidence>
<dbReference type="Pfam" id="PF12333">
    <property type="entry name" value="Ipi1_N"/>
    <property type="match status" value="1"/>
</dbReference>
<dbReference type="OrthoDB" id="361362at2759"/>
<accession>A0A4P9YZS5</accession>
<dbReference type="SUPFAM" id="SSF48371">
    <property type="entry name" value="ARM repeat"/>
    <property type="match status" value="1"/>
</dbReference>
<feature type="non-terminal residue" evidence="7">
    <location>
        <position position="1"/>
    </location>
</feature>
<dbReference type="InterPro" id="IPR011989">
    <property type="entry name" value="ARM-like"/>
</dbReference>
<dbReference type="GO" id="GO:0006364">
    <property type="term" value="P:rRNA processing"/>
    <property type="evidence" value="ECO:0007669"/>
    <property type="project" value="UniProtKB-UniRule"/>
</dbReference>
<evidence type="ECO:0000256" key="4">
    <source>
        <dbReference type="ARBA" id="ARBA00023242"/>
    </source>
</evidence>
<dbReference type="EMBL" id="KZ990162">
    <property type="protein sequence ID" value="RKP24550.1"/>
    <property type="molecule type" value="Genomic_DNA"/>
</dbReference>
<keyword evidence="8" id="KW-1185">Reference proteome</keyword>
<protein>
    <recommendedName>
        <fullName evidence="5">Pre-rRNA-processing protein</fullName>
    </recommendedName>
</protein>
<reference evidence="8" key="1">
    <citation type="journal article" date="2018" name="Nat. Microbiol.">
        <title>Leveraging single-cell genomics to expand the fungal tree of life.</title>
        <authorList>
            <person name="Ahrendt S.R."/>
            <person name="Quandt C.A."/>
            <person name="Ciobanu D."/>
            <person name="Clum A."/>
            <person name="Salamov A."/>
            <person name="Andreopoulos B."/>
            <person name="Cheng J.F."/>
            <person name="Woyke T."/>
            <person name="Pelin A."/>
            <person name="Henrissat B."/>
            <person name="Reynolds N.K."/>
            <person name="Benny G.L."/>
            <person name="Smith M.E."/>
            <person name="James T.Y."/>
            <person name="Grigoriev I.V."/>
        </authorList>
    </citation>
    <scope>NUCLEOTIDE SEQUENCE [LARGE SCALE GENOMIC DNA]</scope>
    <source>
        <strain evidence="8">Benny S71-1</strain>
    </source>
</reference>
<comment type="subunit">
    <text evidence="5">Component of the RIX1 complex.</text>
</comment>
<organism evidence="7 8">
    <name type="scientific">Syncephalis pseudoplumigaleata</name>
    <dbReference type="NCBI Taxonomy" id="1712513"/>
    <lineage>
        <taxon>Eukaryota</taxon>
        <taxon>Fungi</taxon>
        <taxon>Fungi incertae sedis</taxon>
        <taxon>Zoopagomycota</taxon>
        <taxon>Zoopagomycotina</taxon>
        <taxon>Zoopagomycetes</taxon>
        <taxon>Zoopagales</taxon>
        <taxon>Piptocephalidaceae</taxon>
        <taxon>Syncephalis</taxon>
    </lineage>
</organism>
<keyword evidence="5" id="KW-0690">Ribosome biogenesis</keyword>
<dbReference type="GO" id="GO:0005634">
    <property type="term" value="C:nucleus"/>
    <property type="evidence" value="ECO:0007669"/>
    <property type="project" value="UniProtKB-SubCell"/>
</dbReference>
<evidence type="ECO:0000256" key="5">
    <source>
        <dbReference type="RuleBase" id="RU368021"/>
    </source>
</evidence>
<dbReference type="PANTHER" id="PTHR16056:SF2">
    <property type="entry name" value="TESTIS-EXPRESSED PROTEIN 10"/>
    <property type="match status" value="1"/>
</dbReference>
<dbReference type="Proteomes" id="UP000278143">
    <property type="component" value="Unassembled WGS sequence"/>
</dbReference>
<dbReference type="PANTHER" id="PTHR16056">
    <property type="entry name" value="REGULATOR OF MICROTUBULE DYNAMICS PROTEIN"/>
    <property type="match status" value="1"/>
</dbReference>
<dbReference type="GO" id="GO:0120330">
    <property type="term" value="C:rixosome complex"/>
    <property type="evidence" value="ECO:0007669"/>
    <property type="project" value="UniProtKB-UniRule"/>
</dbReference>
<comment type="function">
    <text evidence="1 5">Component of the RIX1 complex required for processing of ITS2 sequences from 35S pre-rRNA.</text>
</comment>
<gene>
    <name evidence="7" type="ORF">SYNPS1DRAFT_23378</name>
</gene>
<evidence type="ECO:0000256" key="1">
    <source>
        <dbReference type="ARBA" id="ARBA00002355"/>
    </source>
</evidence>
<sequence>LKVGKKKPVADNATSTSFKAQAIVLPGQSVTADRSQQATNSRNQTLGSLTAQLKHYSASTRRDALHGLAELFRIHPYLLATSLGQLVNLLATLLVDEDNQVRRSLYQFLDDFLPTLSKADLAPFLPVLVVYTRSAMTHLNEAVQAGSLQFLDLWLRLAPAFVVAQQAQLMPNYIGLLNGNQGQSSLSGKPSAGGSVRNSVFINPKSMVGSQKLRIDVLGSLYRFLEASTAIKTAAIVDDRYWFFRNYLSQPIAPDWIHENMKSLLQHFTVYFPYGQDVPGLLDKKDMNATFCELISFYLLVQEHNLHRNTKTDSVVPPWASQVVDYILEAFNWRANSTTAKGRGNDMVNVMDAEQLAAIMPSVWTLLNCLEPTEQGILFQYQGVFKIRPRSVEAMALRRWLLSLPKMLWNLKLAHPETTQIVLEALTDAANKLGLASMGLSQEVFRTALLDMGGIDTGHLGEEGGGGGERGSENGNSGQLHGDYYYGWKQ</sequence>
<evidence type="ECO:0000256" key="2">
    <source>
        <dbReference type="ARBA" id="ARBA00004123"/>
    </source>
</evidence>
<comment type="subcellular location">
    <subcellularLocation>
        <location evidence="2 5">Nucleus</location>
    </subcellularLocation>
</comment>
<evidence type="ECO:0000313" key="7">
    <source>
        <dbReference type="EMBL" id="RKP24550.1"/>
    </source>
</evidence>
<name>A0A4P9YZS5_9FUNG</name>
<dbReference type="InterPro" id="IPR024679">
    <property type="entry name" value="Ipi1_N"/>
</dbReference>
<keyword evidence="4 5" id="KW-0539">Nucleus</keyword>
<comment type="similarity">
    <text evidence="3 5">Belongs to the IPI1/TEX10 family.</text>
</comment>
<dbReference type="AlphaFoldDB" id="A0A4P9YZS5"/>
<feature type="domain" description="Pre-rRNA-processing protein Ipi1 N-terminal" evidence="6">
    <location>
        <begin position="120"/>
        <end position="225"/>
    </location>
</feature>
<proteinExistence type="inferred from homology"/>
<dbReference type="InterPro" id="IPR016024">
    <property type="entry name" value="ARM-type_fold"/>
</dbReference>
<dbReference type="Gene3D" id="1.25.10.10">
    <property type="entry name" value="Leucine-rich Repeat Variant"/>
    <property type="match status" value="1"/>
</dbReference>
<evidence type="ECO:0000259" key="6">
    <source>
        <dbReference type="Pfam" id="PF12333"/>
    </source>
</evidence>
<keyword evidence="5" id="KW-0698">rRNA processing</keyword>